<dbReference type="GO" id="GO:0000145">
    <property type="term" value="C:exocyst"/>
    <property type="evidence" value="ECO:0007669"/>
    <property type="project" value="InterPro"/>
</dbReference>
<dbReference type="PANTHER" id="PTHR21292">
    <property type="entry name" value="EXOCYST COMPLEX COMPONENT SEC6-RELATED"/>
    <property type="match status" value="1"/>
</dbReference>
<evidence type="ECO:0000313" key="5">
    <source>
        <dbReference type="EMBL" id="KAF6351223.1"/>
    </source>
</evidence>
<reference evidence="6 7" key="2">
    <citation type="journal article" date="2018" name="Annu Rev Anim Biosci">
        <title>Bat Biology, Genomes, and the Bat1K Project: To Generate Chromosome-Level Genomes for All Living Bat Species.</title>
        <authorList>
            <person name="Teeling E.C."/>
            <person name="Vernes S.C."/>
            <person name="Davalos L.M."/>
            <person name="Ray D.A."/>
            <person name="Gilbert M.T.P."/>
            <person name="Myers E."/>
        </authorList>
    </citation>
    <scope>NUCLEOTIDE SEQUENCE</scope>
</reference>
<name>A0A671E2U5_RHIFE</name>
<evidence type="ECO:0000313" key="7">
    <source>
        <dbReference type="Proteomes" id="UP000472240"/>
    </source>
</evidence>
<comment type="similarity">
    <text evidence="1">Belongs to the SEC6 family.</text>
</comment>
<dbReference type="InterPro" id="IPR042532">
    <property type="entry name" value="EXOC3/Sec6_C"/>
</dbReference>
<feature type="region of interest" description="Disordered" evidence="4">
    <location>
        <begin position="80"/>
        <end position="124"/>
    </location>
</feature>
<sequence length="718" mass="79312">MPSPQAVTSGPELHSPKEPVEPQTPERGTRRASSGDAWPGLGTFRRAFSRTSQRASGRTSEEELGLLRRSSRFLLRSLRRAPDDSPAADPCQDTAAPGHSPEVPSRVMDGVSQQRPTGMGPEELETEAGKSVADLIAERQLLAAFKQLQRLEARLVEEKVSHTFEQNPTGFARRAMDVCLHYDGLAAEIAAIVHETLGPDGVDAAMLAELAQVVRAEEEAHPMSPADGDFLCTPRRWRQHWEDAVRRSAQRRVQQAGAGEAPRAAEGASGLAQLLAELGSLIRCDLRKVQLEVQPAYAAAGFPAWEAYLRAYHSAVAQRLQELARDARGCEQLYILLDWAANVYGSPNFLGAPDLTLSTEPLPALLAPEVWARLESDYTSFLETKIVSCFDSILQLEQSRWAAAKAPDVLQGRYHTPLSIDVHMLVAEHVKAAGAISAELEATTLRICARALGLFVPRFEKAFLESEAVNEPHLGANINACEELRTCLLARFPGTFVELEKPLVAATCIFQKRLLQGLQCDVQPLFRTLCTKVWLTQDTLQLLMDKVVAFARHLEHVAPPLGQETLQEVHRYVVREYLAQALRPRERFQGDERMAGSQKMGLDAQAISNTFQGLGSEATWLGQAIPCVADILGETYKDNIQLHLERLIRSYPDIRRDHVLAILTLRRLGRRRNRSLLQHAQDLLKAAARAGSSETSGGRVLFEEIEVSTSVDMLITCI</sequence>
<dbReference type="RefSeq" id="XP_032964289.1">
    <property type="nucleotide sequence ID" value="XM_033108398.1"/>
</dbReference>
<reference evidence="5 8" key="4">
    <citation type="journal article" date="2020" name="Nature">
        <title>Six reference-quality genomes reveal evolution of bat adaptations.</title>
        <authorList>
            <person name="Jebb D."/>
            <person name="Huang Z."/>
            <person name="Pippel M."/>
            <person name="Hughes G.M."/>
            <person name="Lavrichenko K."/>
            <person name="Devanna P."/>
            <person name="Winkler S."/>
            <person name="Jermiin L.S."/>
            <person name="Skirmuntt E.C."/>
            <person name="Katzourakis A."/>
            <person name="Burkitt-Gray L."/>
            <person name="Ray D.A."/>
            <person name="Sullivan K.A.M."/>
            <person name="Roscito J.G."/>
            <person name="Kirilenko B.M."/>
            <person name="Davalos L.M."/>
            <person name="Corthals A.P."/>
            <person name="Power M.L."/>
            <person name="Jones G."/>
            <person name="Ransome R.D."/>
            <person name="Dechmann D.K.N."/>
            <person name="Locatelli A.G."/>
            <person name="Puechmaille S.J."/>
            <person name="Fedrigo O."/>
            <person name="Jarvis E.D."/>
            <person name="Hiller M."/>
            <person name="Vernes S.C."/>
            <person name="Myers E.W."/>
            <person name="Teeling E.C."/>
        </authorList>
    </citation>
    <scope>NUCLEOTIDE SEQUENCE [LARGE SCALE GENOMIC DNA]</scope>
    <source>
        <strain evidence="5">MRhiFer1</strain>
        <tissue evidence="5">Lung</tissue>
    </source>
</reference>
<gene>
    <name evidence="6" type="primary">EXOC3L4</name>
    <name evidence="5" type="ORF">mRhiFer1_004726</name>
</gene>
<reference evidence="6 7" key="1">
    <citation type="journal article" date="2015" name="Annu Rev Anim Biosci">
        <title>The Genome 10K Project: a way forward.</title>
        <authorList>
            <person name="Koepfli K.P."/>
            <person name="Paten B."/>
            <person name="O'Brien S.J."/>
            <person name="Koepfli K.P."/>
            <person name="Paten B."/>
            <person name="Antunes A."/>
            <person name="Belov K."/>
            <person name="Bustamante C."/>
            <person name="Castoe T.A."/>
            <person name="Clawson H."/>
            <person name="Crawford A.J."/>
            <person name="Diekhans M."/>
            <person name="Distel D."/>
            <person name="Durbin R."/>
            <person name="Earl D."/>
            <person name="Fujita M.K."/>
            <person name="Gamble T."/>
            <person name="Georges A."/>
            <person name="Gemmell N."/>
            <person name="Gilbert M.T."/>
            <person name="Graves J.M."/>
            <person name="Green R.E."/>
            <person name="Hickey G."/>
            <person name="Jarvis E.D."/>
            <person name="Johnson W."/>
            <person name="Komissarov A."/>
            <person name="Korf I."/>
            <person name="Kuhn R."/>
            <person name="Larkin D.M."/>
            <person name="Lewin H."/>
            <person name="Lopez J.V."/>
            <person name="Ma J."/>
            <person name="Marques-Bonet T."/>
            <person name="Miller W."/>
            <person name="Murphy R."/>
            <person name="Pevzner P."/>
            <person name="Shapiro B."/>
            <person name="Steiner C."/>
            <person name="Tamazian G."/>
            <person name="Venkatesh B."/>
            <person name="Wang J."/>
            <person name="Wayne R."/>
            <person name="Wiley E."/>
            <person name="Yang H."/>
            <person name="Zhang G."/>
            <person name="Haussler D."/>
            <person name="Ryder O."/>
            <person name="O'Brien S.J."/>
        </authorList>
    </citation>
    <scope>NUCLEOTIDE SEQUENCE</scope>
</reference>
<dbReference type="EMBL" id="JACAGC010000008">
    <property type="protein sequence ID" value="KAF6351223.1"/>
    <property type="molecule type" value="Genomic_DNA"/>
</dbReference>
<dbReference type="AlphaFoldDB" id="A0A671E2U5"/>
<dbReference type="Pfam" id="PF06046">
    <property type="entry name" value="Sec6"/>
    <property type="match status" value="1"/>
</dbReference>
<evidence type="ECO:0000313" key="8">
    <source>
        <dbReference type="Proteomes" id="UP000585614"/>
    </source>
</evidence>
<dbReference type="FunFam" id="1.10.357.70:FF:000006">
    <property type="entry name" value="Exocyst complex component 3 like 4"/>
    <property type="match status" value="1"/>
</dbReference>
<evidence type="ECO:0000256" key="1">
    <source>
        <dbReference type="ARBA" id="ARBA00009447"/>
    </source>
</evidence>
<evidence type="ECO:0000256" key="2">
    <source>
        <dbReference type="ARBA" id="ARBA00022553"/>
    </source>
</evidence>
<keyword evidence="7" id="KW-1185">Reference proteome</keyword>
<organism evidence="6 7">
    <name type="scientific">Rhinolophus ferrumequinum</name>
    <name type="common">Greater horseshoe bat</name>
    <dbReference type="NCBI Taxonomy" id="59479"/>
    <lineage>
        <taxon>Eukaryota</taxon>
        <taxon>Metazoa</taxon>
        <taxon>Chordata</taxon>
        <taxon>Craniata</taxon>
        <taxon>Vertebrata</taxon>
        <taxon>Euteleostomi</taxon>
        <taxon>Mammalia</taxon>
        <taxon>Eutheria</taxon>
        <taxon>Laurasiatheria</taxon>
        <taxon>Chiroptera</taxon>
        <taxon>Yinpterochiroptera</taxon>
        <taxon>Rhinolophoidea</taxon>
        <taxon>Rhinolophidae</taxon>
        <taxon>Rhinolophinae</taxon>
        <taxon>Rhinolophus</taxon>
    </lineage>
</organism>
<reference evidence="6 7" key="3">
    <citation type="submission" date="2018-12" db="EMBL/GenBank/DDBJ databases">
        <title>G10K-VGP greater horseshoe bat female genome, primary haplotype.</title>
        <authorList>
            <person name="Teeling E."/>
            <person name="Myers G."/>
            <person name="Vernes S."/>
            <person name="Pippel M."/>
            <person name="Winkler S."/>
            <person name="Fedrigo O."/>
            <person name="Rhie A."/>
            <person name="Koren S."/>
            <person name="Phillippy A."/>
            <person name="Lewin H."/>
            <person name="Damas J."/>
            <person name="Howe K."/>
            <person name="Mountcastle J."/>
            <person name="Jarvis E.D."/>
        </authorList>
    </citation>
    <scope>NUCLEOTIDE SEQUENCE [LARGE SCALE GENOMIC DNA]</scope>
</reference>
<reference evidence="6" key="5">
    <citation type="submission" date="2025-05" db="UniProtKB">
        <authorList>
            <consortium name="Ensembl"/>
        </authorList>
    </citation>
    <scope>IDENTIFICATION</scope>
</reference>
<evidence type="ECO:0000256" key="4">
    <source>
        <dbReference type="SAM" id="MobiDB-lite"/>
    </source>
</evidence>
<accession>A0A671E2U5</accession>
<proteinExistence type="inferred from homology"/>
<dbReference type="Ensembl" id="ENSRFET00010005328.1">
    <property type="protein sequence ID" value="ENSRFEP00010004867.1"/>
    <property type="gene ID" value="ENSRFEG00010003373.1"/>
</dbReference>
<dbReference type="GeneID" id="117023529"/>
<dbReference type="InterPro" id="IPR010326">
    <property type="entry name" value="EXOC3/Sec6"/>
</dbReference>
<evidence type="ECO:0000313" key="6">
    <source>
        <dbReference type="Ensembl" id="ENSRFEP00010004867.1"/>
    </source>
</evidence>
<dbReference type="GO" id="GO:0051601">
    <property type="term" value="P:exocyst localization"/>
    <property type="evidence" value="ECO:0007669"/>
    <property type="project" value="TreeGrafter"/>
</dbReference>
<dbReference type="Gene3D" id="1.10.357.70">
    <property type="entry name" value="Exocyst complex component Sec6, C-terminal domain"/>
    <property type="match status" value="1"/>
</dbReference>
<keyword evidence="2" id="KW-0597">Phosphoprotein</keyword>
<dbReference type="Proteomes" id="UP000472240">
    <property type="component" value="Chromosome 6"/>
</dbReference>
<dbReference type="OMA" id="MDVHMLV"/>
<feature type="region of interest" description="Disordered" evidence="4">
    <location>
        <begin position="1"/>
        <end position="63"/>
    </location>
</feature>
<evidence type="ECO:0000256" key="3">
    <source>
        <dbReference type="ARBA" id="ARBA00070215"/>
    </source>
</evidence>
<dbReference type="CTD" id="91828"/>
<dbReference type="GeneTree" id="ENSGT01030000234613"/>
<dbReference type="Proteomes" id="UP000585614">
    <property type="component" value="Unassembled WGS sequence"/>
</dbReference>
<dbReference type="PANTHER" id="PTHR21292:SF14">
    <property type="entry name" value="EXOCYST COMPLEX COMPONENT 3-LIKE PROTEIN 4"/>
    <property type="match status" value="1"/>
</dbReference>
<protein>
    <recommendedName>
        <fullName evidence="3">Exocyst complex component 3-like protein 4</fullName>
    </recommendedName>
</protein>
<dbReference type="GO" id="GO:0006887">
    <property type="term" value="P:exocytosis"/>
    <property type="evidence" value="ECO:0007669"/>
    <property type="project" value="InterPro"/>
</dbReference>
<dbReference type="GO" id="GO:0000149">
    <property type="term" value="F:SNARE binding"/>
    <property type="evidence" value="ECO:0007669"/>
    <property type="project" value="TreeGrafter"/>
</dbReference>